<dbReference type="InterPro" id="IPR055173">
    <property type="entry name" value="NrdR-like_N"/>
</dbReference>
<dbReference type="GO" id="GO:0045892">
    <property type="term" value="P:negative regulation of DNA-templated transcription"/>
    <property type="evidence" value="ECO:0007669"/>
    <property type="project" value="UniProtKB-UniRule"/>
</dbReference>
<dbReference type="PROSITE" id="PS51161">
    <property type="entry name" value="ATP_CONE"/>
    <property type="match status" value="1"/>
</dbReference>
<dbReference type="AlphaFoldDB" id="A0A841L3T6"/>
<evidence type="ECO:0000256" key="3">
    <source>
        <dbReference type="ARBA" id="ARBA00022833"/>
    </source>
</evidence>
<name>A0A841L3T6_9FIRM</name>
<proteinExistence type="inferred from homology"/>
<evidence type="ECO:0000256" key="4">
    <source>
        <dbReference type="ARBA" id="ARBA00022840"/>
    </source>
</evidence>
<dbReference type="HAMAP" id="MF_00440">
    <property type="entry name" value="NrdR"/>
    <property type="match status" value="1"/>
</dbReference>
<dbReference type="Pfam" id="PF22811">
    <property type="entry name" value="Zn_ribbon_NrdR"/>
    <property type="match status" value="1"/>
</dbReference>
<keyword evidence="8" id="KW-0479">Metal-binding</keyword>
<dbReference type="NCBIfam" id="TIGR00244">
    <property type="entry name" value="transcriptional regulator NrdR"/>
    <property type="match status" value="1"/>
</dbReference>
<dbReference type="PANTHER" id="PTHR30455">
    <property type="entry name" value="TRANSCRIPTIONAL REPRESSOR NRDR"/>
    <property type="match status" value="1"/>
</dbReference>
<comment type="similarity">
    <text evidence="8">Belongs to the NrdR family.</text>
</comment>
<dbReference type="RefSeq" id="WP_184311515.1">
    <property type="nucleotide sequence ID" value="NZ_JACHEN010000019.1"/>
</dbReference>
<evidence type="ECO:0000313" key="10">
    <source>
        <dbReference type="EMBL" id="MBB6216995.1"/>
    </source>
</evidence>
<dbReference type="Proteomes" id="UP000579281">
    <property type="component" value="Unassembled WGS sequence"/>
</dbReference>
<keyword evidence="1 8" id="KW-0678">Repressor</keyword>
<dbReference type="GO" id="GO:0008270">
    <property type="term" value="F:zinc ion binding"/>
    <property type="evidence" value="ECO:0007669"/>
    <property type="project" value="UniProtKB-UniRule"/>
</dbReference>
<keyword evidence="11" id="KW-1185">Reference proteome</keyword>
<keyword evidence="8" id="KW-0863">Zinc-finger</keyword>
<keyword evidence="6 8" id="KW-0238">DNA-binding</keyword>
<dbReference type="EMBL" id="JACHEN010000019">
    <property type="protein sequence ID" value="MBB6216995.1"/>
    <property type="molecule type" value="Genomic_DNA"/>
</dbReference>
<dbReference type="GO" id="GO:0003677">
    <property type="term" value="F:DNA binding"/>
    <property type="evidence" value="ECO:0007669"/>
    <property type="project" value="UniProtKB-KW"/>
</dbReference>
<evidence type="ECO:0000256" key="5">
    <source>
        <dbReference type="ARBA" id="ARBA00023015"/>
    </source>
</evidence>
<keyword evidence="2 8" id="KW-0547">Nucleotide-binding</keyword>
<sequence>MNCPFCEYFETKVVDSRPTEEGQAIRRRRECGKCRKRFTTYEKVEEIPLMVVKKDGTREAYNRNKVLNGIIRACEKRPVSMKHIEAIIDDVERDMHNTMEKEITSTYIGELVMNCLKDLDEVAYVRFASVYRQFKDINTFMEELKKLLNEK</sequence>
<feature type="domain" description="ATP-cone" evidence="9">
    <location>
        <begin position="49"/>
        <end position="139"/>
    </location>
</feature>
<comment type="function">
    <text evidence="8">Negatively regulates transcription of bacterial ribonucleotide reductase nrd genes and operons by binding to NrdR-boxes.</text>
</comment>
<dbReference type="InterPro" id="IPR005144">
    <property type="entry name" value="ATP-cone_dom"/>
</dbReference>
<accession>A0A841L3T6</accession>
<protein>
    <recommendedName>
        <fullName evidence="8">Transcriptional repressor NrdR</fullName>
    </recommendedName>
</protein>
<evidence type="ECO:0000256" key="2">
    <source>
        <dbReference type="ARBA" id="ARBA00022741"/>
    </source>
</evidence>
<dbReference type="Pfam" id="PF03477">
    <property type="entry name" value="ATP-cone"/>
    <property type="match status" value="1"/>
</dbReference>
<keyword evidence="5 8" id="KW-0805">Transcription regulation</keyword>
<keyword evidence="4 8" id="KW-0067">ATP-binding</keyword>
<evidence type="ECO:0000256" key="7">
    <source>
        <dbReference type="ARBA" id="ARBA00023163"/>
    </source>
</evidence>
<feature type="zinc finger region" evidence="8">
    <location>
        <begin position="3"/>
        <end position="34"/>
    </location>
</feature>
<keyword evidence="3 8" id="KW-0862">Zinc</keyword>
<comment type="caution">
    <text evidence="10">The sequence shown here is derived from an EMBL/GenBank/DDBJ whole genome shotgun (WGS) entry which is preliminary data.</text>
</comment>
<dbReference type="GO" id="GO:0005524">
    <property type="term" value="F:ATP binding"/>
    <property type="evidence" value="ECO:0007669"/>
    <property type="project" value="UniProtKB-UniRule"/>
</dbReference>
<evidence type="ECO:0000313" key="11">
    <source>
        <dbReference type="Proteomes" id="UP000579281"/>
    </source>
</evidence>
<dbReference type="InterPro" id="IPR003796">
    <property type="entry name" value="RNR_NrdR-like"/>
</dbReference>
<evidence type="ECO:0000256" key="6">
    <source>
        <dbReference type="ARBA" id="ARBA00023125"/>
    </source>
</evidence>
<evidence type="ECO:0000256" key="8">
    <source>
        <dbReference type="HAMAP-Rule" id="MF_00440"/>
    </source>
</evidence>
<comment type="cofactor">
    <cofactor evidence="8">
        <name>Zn(2+)</name>
        <dbReference type="ChEBI" id="CHEBI:29105"/>
    </cofactor>
    <text evidence="8">Binds 1 zinc ion.</text>
</comment>
<reference evidence="10 11" key="1">
    <citation type="submission" date="2020-08" db="EMBL/GenBank/DDBJ databases">
        <title>Genomic Encyclopedia of Type Strains, Phase IV (KMG-IV): sequencing the most valuable type-strain genomes for metagenomic binning, comparative biology and taxonomic classification.</title>
        <authorList>
            <person name="Goeker M."/>
        </authorList>
    </citation>
    <scope>NUCLEOTIDE SEQUENCE [LARGE SCALE GENOMIC DNA]</scope>
    <source>
        <strain evidence="10 11">DSM 103526</strain>
    </source>
</reference>
<evidence type="ECO:0000259" key="9">
    <source>
        <dbReference type="PROSITE" id="PS51161"/>
    </source>
</evidence>
<gene>
    <name evidence="8" type="primary">nrdR</name>
    <name evidence="10" type="ORF">HNQ80_003100</name>
</gene>
<evidence type="ECO:0000256" key="1">
    <source>
        <dbReference type="ARBA" id="ARBA00022491"/>
    </source>
</evidence>
<keyword evidence="7 8" id="KW-0804">Transcription</keyword>
<organism evidence="10 11">
    <name type="scientific">Anaerosolibacter carboniphilus</name>
    <dbReference type="NCBI Taxonomy" id="1417629"/>
    <lineage>
        <taxon>Bacteria</taxon>
        <taxon>Bacillati</taxon>
        <taxon>Bacillota</taxon>
        <taxon>Clostridia</taxon>
        <taxon>Peptostreptococcales</taxon>
        <taxon>Thermotaleaceae</taxon>
        <taxon>Anaerosolibacter</taxon>
    </lineage>
</organism>
<dbReference type="PANTHER" id="PTHR30455:SF2">
    <property type="entry name" value="TRANSCRIPTIONAL REPRESSOR NRDR"/>
    <property type="match status" value="1"/>
</dbReference>